<keyword evidence="3" id="KW-0813">Transport</keyword>
<dbReference type="PANTHER" id="PTHR30485">
    <property type="entry name" value="NI/FE-HYDROGENASE 1 B-TYPE CYTOCHROME SUBUNIT"/>
    <property type="match status" value="1"/>
</dbReference>
<feature type="transmembrane region" description="Helical" evidence="14">
    <location>
        <begin position="198"/>
        <end position="215"/>
    </location>
</feature>
<dbReference type="EMBL" id="BSEC01000001">
    <property type="protein sequence ID" value="GLI92597.1"/>
    <property type="molecule type" value="Genomic_DNA"/>
</dbReference>
<name>A0A9W6GT44_9HYPH</name>
<evidence type="ECO:0000313" key="17">
    <source>
        <dbReference type="Proteomes" id="UP001144323"/>
    </source>
</evidence>
<dbReference type="AlphaFoldDB" id="A0A9W6GT44"/>
<evidence type="ECO:0000256" key="3">
    <source>
        <dbReference type="ARBA" id="ARBA00022448"/>
    </source>
</evidence>
<feature type="transmembrane region" description="Helical" evidence="14">
    <location>
        <begin position="104"/>
        <end position="129"/>
    </location>
</feature>
<dbReference type="SUPFAM" id="SSF81342">
    <property type="entry name" value="Transmembrane di-heme cytochromes"/>
    <property type="match status" value="1"/>
</dbReference>
<evidence type="ECO:0000256" key="13">
    <source>
        <dbReference type="ARBA" id="ARBA00072962"/>
    </source>
</evidence>
<dbReference type="GO" id="GO:0005886">
    <property type="term" value="C:plasma membrane"/>
    <property type="evidence" value="ECO:0007669"/>
    <property type="project" value="UniProtKB-SubCell"/>
</dbReference>
<reference evidence="16" key="1">
    <citation type="journal article" date="2023" name="Int. J. Syst. Evol. Microbiol.">
        <title>Methylocystis iwaonis sp. nov., a type II methane-oxidizing bacterium from surface soil of a rice paddy field in Japan, and emended description of the genus Methylocystis (ex Whittenbury et al. 1970) Bowman et al. 1993.</title>
        <authorList>
            <person name="Kaise H."/>
            <person name="Sawadogo J.B."/>
            <person name="Alam M.S."/>
            <person name="Ueno C."/>
            <person name="Dianou D."/>
            <person name="Shinjo R."/>
            <person name="Asakawa S."/>
        </authorList>
    </citation>
    <scope>NUCLEOTIDE SEQUENCE</scope>
    <source>
        <strain evidence="16">LMG27198</strain>
    </source>
</reference>
<keyword evidence="11 14" id="KW-0472">Membrane</keyword>
<dbReference type="NCBIfam" id="TIGR02125">
    <property type="entry name" value="CytB-hydogenase"/>
    <property type="match status" value="1"/>
</dbReference>
<feature type="transmembrane region" description="Helical" evidence="14">
    <location>
        <begin position="141"/>
        <end position="165"/>
    </location>
</feature>
<proteinExistence type="inferred from homology"/>
<keyword evidence="8" id="KW-0249">Electron transport</keyword>
<evidence type="ECO:0000256" key="1">
    <source>
        <dbReference type="ARBA" id="ARBA00004651"/>
    </source>
</evidence>
<dbReference type="Proteomes" id="UP001144323">
    <property type="component" value="Unassembled WGS sequence"/>
</dbReference>
<evidence type="ECO:0000256" key="5">
    <source>
        <dbReference type="ARBA" id="ARBA00022617"/>
    </source>
</evidence>
<evidence type="ECO:0000256" key="8">
    <source>
        <dbReference type="ARBA" id="ARBA00022982"/>
    </source>
</evidence>
<dbReference type="PANTHER" id="PTHR30485:SF0">
    <property type="entry name" value="NI_FE-HYDROGENASE 1 B-TYPE CYTOCHROME SUBUNIT-RELATED"/>
    <property type="match status" value="1"/>
</dbReference>
<dbReference type="InterPro" id="IPR016174">
    <property type="entry name" value="Di-haem_cyt_TM"/>
</dbReference>
<dbReference type="InterPro" id="IPR000516">
    <property type="entry name" value="Ni-dep_Hydgase_cyt-B"/>
</dbReference>
<keyword evidence="4" id="KW-1003">Cell membrane</keyword>
<evidence type="ECO:0000256" key="14">
    <source>
        <dbReference type="SAM" id="Phobius"/>
    </source>
</evidence>
<evidence type="ECO:0000259" key="15">
    <source>
        <dbReference type="Pfam" id="PF01292"/>
    </source>
</evidence>
<comment type="caution">
    <text evidence="16">The sequence shown here is derived from an EMBL/GenBank/DDBJ whole genome shotgun (WGS) entry which is preliminary data.</text>
</comment>
<dbReference type="PRINTS" id="PR00161">
    <property type="entry name" value="NIHGNASECYTB"/>
</dbReference>
<gene>
    <name evidence="16" type="primary">hupC_2</name>
    <name evidence="16" type="ORF">LMG27198_15890</name>
</gene>
<evidence type="ECO:0000256" key="7">
    <source>
        <dbReference type="ARBA" id="ARBA00022723"/>
    </source>
</evidence>
<comment type="subcellular location">
    <subcellularLocation>
        <location evidence="1">Cell membrane</location>
        <topology evidence="1">Multi-pass membrane protein</topology>
    </subcellularLocation>
</comment>
<dbReference type="InterPro" id="IPR011577">
    <property type="entry name" value="Cyt_b561_bac/Ni-Hgenase"/>
</dbReference>
<evidence type="ECO:0000256" key="11">
    <source>
        <dbReference type="ARBA" id="ARBA00023136"/>
    </source>
</evidence>
<organism evidence="16 17">
    <name type="scientific">Methylocystis echinoides</name>
    <dbReference type="NCBI Taxonomy" id="29468"/>
    <lineage>
        <taxon>Bacteria</taxon>
        <taxon>Pseudomonadati</taxon>
        <taxon>Pseudomonadota</taxon>
        <taxon>Alphaproteobacteria</taxon>
        <taxon>Hyphomicrobiales</taxon>
        <taxon>Methylocystaceae</taxon>
        <taxon>Methylocystis</taxon>
    </lineage>
</organism>
<dbReference type="GO" id="GO:0009055">
    <property type="term" value="F:electron transfer activity"/>
    <property type="evidence" value="ECO:0007669"/>
    <property type="project" value="InterPro"/>
</dbReference>
<dbReference type="InterPro" id="IPR051542">
    <property type="entry name" value="Hydrogenase_cytochrome"/>
</dbReference>
<dbReference type="GO" id="GO:0022904">
    <property type="term" value="P:respiratory electron transport chain"/>
    <property type="evidence" value="ECO:0007669"/>
    <property type="project" value="InterPro"/>
</dbReference>
<dbReference type="GO" id="GO:0020037">
    <property type="term" value="F:heme binding"/>
    <property type="evidence" value="ECO:0007669"/>
    <property type="project" value="TreeGrafter"/>
</dbReference>
<keyword evidence="5" id="KW-0349">Heme</keyword>
<evidence type="ECO:0000313" key="16">
    <source>
        <dbReference type="EMBL" id="GLI92597.1"/>
    </source>
</evidence>
<feature type="domain" description="Cytochrome b561 bacterial/Ni-hydrogenase" evidence="15">
    <location>
        <begin position="26"/>
        <end position="232"/>
    </location>
</feature>
<dbReference type="RefSeq" id="WP_281801909.1">
    <property type="nucleotide sequence ID" value="NZ_BSEC01000001.1"/>
</dbReference>
<keyword evidence="17" id="KW-1185">Reference proteome</keyword>
<comment type="function">
    <text evidence="12">B-type cytochrome involved in electron transfer from hydrogenase to oxygen.</text>
</comment>
<keyword evidence="10" id="KW-0408">Iron</keyword>
<sequence>MSEAVNIPGVRDAHGARAVRRQSVYVYDAPVRIWHWVNAACVFVLFGTGYLIASPFPSMPGEASSHFLMGYVRFAHFSAGQILAVAFLYRIYWAFVGSPHSRHIFWVPILNVTYWLEVWHVTKWYLFIAQQPKKYVGHNPLARLLMFSMFTIPIVFMIVTGFALYSEGEGIDSWQHKAFGWVFAIFPNSQDVHTFHHLGMWTLVVFSILHIYAAVREDIVSRQSIISSMISGERNFKDEENE</sequence>
<evidence type="ECO:0000256" key="10">
    <source>
        <dbReference type="ARBA" id="ARBA00023004"/>
    </source>
</evidence>
<keyword evidence="7" id="KW-0479">Metal-binding</keyword>
<dbReference type="GO" id="GO:0005506">
    <property type="term" value="F:iron ion binding"/>
    <property type="evidence" value="ECO:0007669"/>
    <property type="project" value="InterPro"/>
</dbReference>
<feature type="transmembrane region" description="Helical" evidence="14">
    <location>
        <begin position="74"/>
        <end position="92"/>
    </location>
</feature>
<keyword evidence="9 14" id="KW-1133">Transmembrane helix</keyword>
<evidence type="ECO:0000256" key="6">
    <source>
        <dbReference type="ARBA" id="ARBA00022692"/>
    </source>
</evidence>
<evidence type="ECO:0000256" key="12">
    <source>
        <dbReference type="ARBA" id="ARBA00059957"/>
    </source>
</evidence>
<dbReference type="Gene3D" id="1.20.950.20">
    <property type="entry name" value="Transmembrane di-heme cytochromes, Chain C"/>
    <property type="match status" value="1"/>
</dbReference>
<evidence type="ECO:0000256" key="2">
    <source>
        <dbReference type="ARBA" id="ARBA00008622"/>
    </source>
</evidence>
<comment type="similarity">
    <text evidence="2">Belongs to the HupC/HyaC/HydC family.</text>
</comment>
<dbReference type="PROSITE" id="PS00883">
    <property type="entry name" value="NI_HGENASE_CYTB_2"/>
    <property type="match status" value="1"/>
</dbReference>
<feature type="transmembrane region" description="Helical" evidence="14">
    <location>
        <begin position="33"/>
        <end position="53"/>
    </location>
</feature>
<dbReference type="Pfam" id="PF01292">
    <property type="entry name" value="Ni_hydr_CYTB"/>
    <property type="match status" value="1"/>
</dbReference>
<evidence type="ECO:0000256" key="4">
    <source>
        <dbReference type="ARBA" id="ARBA00022475"/>
    </source>
</evidence>
<accession>A0A9W6GT44</accession>
<keyword evidence="6 14" id="KW-0812">Transmembrane</keyword>
<dbReference type="FunFam" id="1.20.950.20:FF:000003">
    <property type="entry name" value="Ni/Fe-hydrogenase 1 b-type cytochrome subunit"/>
    <property type="match status" value="1"/>
</dbReference>
<protein>
    <recommendedName>
        <fullName evidence="13">Probable Ni/Fe-hydrogenase B-type cytochrome subunit</fullName>
    </recommendedName>
</protein>
<evidence type="ECO:0000256" key="9">
    <source>
        <dbReference type="ARBA" id="ARBA00022989"/>
    </source>
</evidence>